<dbReference type="InterPro" id="IPR001466">
    <property type="entry name" value="Beta-lactam-related"/>
</dbReference>
<gene>
    <name evidence="3" type="primary">ampC</name>
    <name evidence="3" type="ORF">DTL3_1493</name>
</gene>
<dbReference type="SUPFAM" id="SSF56601">
    <property type="entry name" value="beta-lactamase/transpeptidase-like"/>
    <property type="match status" value="1"/>
</dbReference>
<keyword evidence="4" id="KW-1185">Reference proteome</keyword>
<sequence>MKGLDIKILDEIIVSGLNNVYTAASLLIGDEENILYRDFFGTKDGIEKLTENDIFDLASVTKVVATATAVMKLIDSGQLHLKDKIGNYLNVSGQKGEITIFELLTHTSLMPSYSTLWKEYKNKELFEKLIEIQPQKGPNKCYEYSCLNFITLMKIVEVVTQVNFKDYIEKVFIDLGMKNTCYNPIDKERAVATSIRDGKRLKGDPDDELAYYLGGVSGNAGLFSNVDDLRIFIYNLLSGKIVSEKTFDLFTTTIVKRGENITHIAWMAPPVAGCQYSLDSSGFGHNGFTGTSIWIRKDGMFSIFLTNAVFYDRYLKKPELNVIRNKINNIVFA</sequence>
<dbReference type="AlphaFoldDB" id="A0A0C7P4N7"/>
<accession>A0A0C7P4N7</accession>
<dbReference type="Proteomes" id="UP000032809">
    <property type="component" value="Chromosome I"/>
</dbReference>
<evidence type="ECO:0000256" key="1">
    <source>
        <dbReference type="ARBA" id="ARBA00022801"/>
    </source>
</evidence>
<dbReference type="PANTHER" id="PTHR43283">
    <property type="entry name" value="BETA-LACTAMASE-RELATED"/>
    <property type="match status" value="1"/>
</dbReference>
<dbReference type="InterPro" id="IPR012338">
    <property type="entry name" value="Beta-lactam/transpept-like"/>
</dbReference>
<protein>
    <submittedName>
        <fullName evidence="3">Beta-lactamase</fullName>
        <ecNumber evidence="3">3.5.2.6</ecNumber>
    </submittedName>
</protein>
<evidence type="ECO:0000313" key="3">
    <source>
        <dbReference type="EMBL" id="CEP78784.1"/>
    </source>
</evidence>
<evidence type="ECO:0000313" key="4">
    <source>
        <dbReference type="Proteomes" id="UP000032809"/>
    </source>
</evidence>
<dbReference type="KEGG" id="dtn:DTL3_1493"/>
<dbReference type="EC" id="3.5.2.6" evidence="3"/>
<name>A0A0C7P4N7_DEFTU</name>
<dbReference type="Pfam" id="PF00144">
    <property type="entry name" value="Beta-lactamase"/>
    <property type="match status" value="1"/>
</dbReference>
<dbReference type="InterPro" id="IPR050789">
    <property type="entry name" value="Diverse_Enzym_Activities"/>
</dbReference>
<dbReference type="GO" id="GO:0008800">
    <property type="term" value="F:beta-lactamase activity"/>
    <property type="evidence" value="ECO:0007669"/>
    <property type="project" value="UniProtKB-EC"/>
</dbReference>
<feature type="domain" description="Beta-lactamase-related" evidence="2">
    <location>
        <begin position="23"/>
        <end position="301"/>
    </location>
</feature>
<dbReference type="Gene3D" id="3.40.710.10">
    <property type="entry name" value="DD-peptidase/beta-lactamase superfamily"/>
    <property type="match status" value="1"/>
</dbReference>
<keyword evidence="1 3" id="KW-0378">Hydrolase</keyword>
<dbReference type="EMBL" id="LN824141">
    <property type="protein sequence ID" value="CEP78784.1"/>
    <property type="molecule type" value="Genomic_DNA"/>
</dbReference>
<evidence type="ECO:0000259" key="2">
    <source>
        <dbReference type="Pfam" id="PF00144"/>
    </source>
</evidence>
<dbReference type="PATRIC" id="fig|1006576.9.peg.1490"/>
<dbReference type="STRING" id="1006576.DTL3_1493"/>
<dbReference type="HOGENOM" id="CLU_020027_1_1_0"/>
<proteinExistence type="predicted"/>
<reference evidence="4" key="1">
    <citation type="submission" date="2014-11" db="EMBL/GenBank/DDBJ databases">
        <authorList>
            <person name="Wibberg D."/>
        </authorList>
    </citation>
    <scope>NUCLEOTIDE SEQUENCE [LARGE SCALE GENOMIC DNA]</scope>
    <source>
        <strain evidence="4">L3</strain>
    </source>
</reference>
<organism evidence="3 4">
    <name type="scientific">Defluviitoga tunisiensis</name>
    <dbReference type="NCBI Taxonomy" id="1006576"/>
    <lineage>
        <taxon>Bacteria</taxon>
        <taxon>Thermotogati</taxon>
        <taxon>Thermotogota</taxon>
        <taxon>Thermotogae</taxon>
        <taxon>Petrotogales</taxon>
        <taxon>Petrotogaceae</taxon>
        <taxon>Defluviitoga</taxon>
    </lineage>
</organism>
<dbReference type="PANTHER" id="PTHR43283:SF11">
    <property type="entry name" value="BETA-LACTAMASE-RELATED DOMAIN-CONTAINING PROTEIN"/>
    <property type="match status" value="1"/>
</dbReference>